<dbReference type="AlphaFoldDB" id="A0A8D8GX51"/>
<protein>
    <submittedName>
        <fullName evidence="2">(northern house mosquito) hypothetical protein</fullName>
    </submittedName>
</protein>
<reference evidence="2" key="1">
    <citation type="submission" date="2021-05" db="EMBL/GenBank/DDBJ databases">
        <authorList>
            <person name="Alioto T."/>
            <person name="Alioto T."/>
            <person name="Gomez Garrido J."/>
        </authorList>
    </citation>
    <scope>NUCLEOTIDE SEQUENCE</scope>
</reference>
<sequence>MKTFISEYKHKKTVLSTILIAYREKYPKQHPLSLSPLLHVNRPHHLLPVERGKVGEPFAGRHRVLVVVFVFLQHHSVDPGTAVVDTVVKIVATLRAGRLRRRRRGDHRSSPRNFRLLHRAGRAGRRDGTVLDAVHVELLLFRRRQVVVLVPVEDQTALLAVGAVLRRGHRDQRALALRHRFALVSSAELFPRFQDVRVDLADQPALGVLVVGAVFHRASLERVERHLLRLWHNQRLLLALAKVFPRRVQQLYRVVIDVPHLNLPVPLVPDAGHHAAEHVLLVLVVHQQYRMLVGQLQIVGVPSRRCRRRLLRNQNGGRPLRSIFRRQVLPDQVPRSGRSLRRRRVRLDRGDRGHRGRRRAGPG</sequence>
<evidence type="ECO:0000313" key="2">
    <source>
        <dbReference type="EMBL" id="CAG6523631.1"/>
    </source>
</evidence>
<proteinExistence type="predicted"/>
<evidence type="ECO:0000256" key="1">
    <source>
        <dbReference type="SAM" id="MobiDB-lite"/>
    </source>
</evidence>
<dbReference type="EMBL" id="HBUE01188033">
    <property type="protein sequence ID" value="CAG6523631.1"/>
    <property type="molecule type" value="Transcribed_RNA"/>
</dbReference>
<feature type="compositionally biased region" description="Basic residues" evidence="1">
    <location>
        <begin position="354"/>
        <end position="363"/>
    </location>
</feature>
<organism evidence="2">
    <name type="scientific">Culex pipiens</name>
    <name type="common">House mosquito</name>
    <dbReference type="NCBI Taxonomy" id="7175"/>
    <lineage>
        <taxon>Eukaryota</taxon>
        <taxon>Metazoa</taxon>
        <taxon>Ecdysozoa</taxon>
        <taxon>Arthropoda</taxon>
        <taxon>Hexapoda</taxon>
        <taxon>Insecta</taxon>
        <taxon>Pterygota</taxon>
        <taxon>Neoptera</taxon>
        <taxon>Endopterygota</taxon>
        <taxon>Diptera</taxon>
        <taxon>Nematocera</taxon>
        <taxon>Culicoidea</taxon>
        <taxon>Culicidae</taxon>
        <taxon>Culicinae</taxon>
        <taxon>Culicini</taxon>
        <taxon>Culex</taxon>
        <taxon>Culex</taxon>
    </lineage>
</organism>
<feature type="region of interest" description="Disordered" evidence="1">
    <location>
        <begin position="339"/>
        <end position="363"/>
    </location>
</feature>
<accession>A0A8D8GX51</accession>
<dbReference type="EMBL" id="HBUE01293818">
    <property type="protein sequence ID" value="CAG6575305.1"/>
    <property type="molecule type" value="Transcribed_RNA"/>
</dbReference>
<name>A0A8D8GX51_CULPI</name>